<gene>
    <name evidence="14" type="ORF">J2Z44_002588</name>
</gene>
<dbReference type="PANTHER" id="PTHR43298">
    <property type="entry name" value="MULTIDRUG RESISTANCE PROTEIN NORM-RELATED"/>
    <property type="match status" value="1"/>
</dbReference>
<evidence type="ECO:0000256" key="2">
    <source>
        <dbReference type="ARBA" id="ARBA00004651"/>
    </source>
</evidence>
<evidence type="ECO:0000313" key="15">
    <source>
        <dbReference type="Proteomes" id="UP001519308"/>
    </source>
</evidence>
<keyword evidence="5" id="KW-0813">Transport</keyword>
<feature type="transmembrane region" description="Helical" evidence="13">
    <location>
        <begin position="58"/>
        <end position="78"/>
    </location>
</feature>
<reference evidence="14 15" key="1">
    <citation type="submission" date="2021-03" db="EMBL/GenBank/DDBJ databases">
        <title>Genomic Encyclopedia of Type Strains, Phase IV (KMG-IV): sequencing the most valuable type-strain genomes for metagenomic binning, comparative biology and taxonomic classification.</title>
        <authorList>
            <person name="Goeker M."/>
        </authorList>
    </citation>
    <scope>NUCLEOTIDE SEQUENCE [LARGE SCALE GENOMIC DNA]</scope>
    <source>
        <strain evidence="14 15">DSM 28650</strain>
    </source>
</reference>
<evidence type="ECO:0000256" key="4">
    <source>
        <dbReference type="ARBA" id="ARBA00020268"/>
    </source>
</evidence>
<evidence type="ECO:0000256" key="7">
    <source>
        <dbReference type="ARBA" id="ARBA00022475"/>
    </source>
</evidence>
<feature type="transmembrane region" description="Helical" evidence="13">
    <location>
        <begin position="166"/>
        <end position="187"/>
    </location>
</feature>
<feature type="transmembrane region" description="Helical" evidence="13">
    <location>
        <begin position="137"/>
        <end position="154"/>
    </location>
</feature>
<dbReference type="PANTHER" id="PTHR43298:SF2">
    <property type="entry name" value="FMN_FAD EXPORTER YEEO-RELATED"/>
    <property type="match status" value="1"/>
</dbReference>
<feature type="transmembrane region" description="Helical" evidence="13">
    <location>
        <begin position="20"/>
        <end position="46"/>
    </location>
</feature>
<comment type="similarity">
    <text evidence="3">Belongs to the multi antimicrobial extrusion (MATE) (TC 2.A.66.1) family.</text>
</comment>
<dbReference type="RefSeq" id="WP_021283647.1">
    <property type="nucleotide sequence ID" value="NZ_JAGGLL010000019.1"/>
</dbReference>
<comment type="function">
    <text evidence="1">Multidrug efflux pump.</text>
</comment>
<feature type="transmembrane region" description="Helical" evidence="13">
    <location>
        <begin position="193"/>
        <end position="216"/>
    </location>
</feature>
<accession>A0ABS4K4P8</accession>
<dbReference type="EMBL" id="JAGGLL010000019">
    <property type="protein sequence ID" value="MBP2022765.1"/>
    <property type="molecule type" value="Genomic_DNA"/>
</dbReference>
<feature type="transmembrane region" description="Helical" evidence="13">
    <location>
        <begin position="98"/>
        <end position="117"/>
    </location>
</feature>
<dbReference type="Proteomes" id="UP001519308">
    <property type="component" value="Unassembled WGS sequence"/>
</dbReference>
<dbReference type="CDD" id="cd13137">
    <property type="entry name" value="MATE_NorM_like"/>
    <property type="match status" value="1"/>
</dbReference>
<dbReference type="PIRSF" id="PIRSF006603">
    <property type="entry name" value="DinF"/>
    <property type="match status" value="1"/>
</dbReference>
<feature type="transmembrane region" description="Helical" evidence="13">
    <location>
        <begin position="421"/>
        <end position="440"/>
    </location>
</feature>
<protein>
    <recommendedName>
        <fullName evidence="4">Probable multidrug resistance protein NorM</fullName>
    </recommendedName>
    <alternativeName>
        <fullName evidence="12">Multidrug-efflux transporter</fullName>
    </alternativeName>
</protein>
<feature type="transmembrane region" description="Helical" evidence="13">
    <location>
        <begin position="284"/>
        <end position="304"/>
    </location>
</feature>
<evidence type="ECO:0000256" key="5">
    <source>
        <dbReference type="ARBA" id="ARBA00022448"/>
    </source>
</evidence>
<keyword evidence="8 13" id="KW-0812">Transmembrane</keyword>
<organism evidence="14 15">
    <name type="scientific">Clostridium punense</name>
    <dbReference type="NCBI Taxonomy" id="1054297"/>
    <lineage>
        <taxon>Bacteria</taxon>
        <taxon>Bacillati</taxon>
        <taxon>Bacillota</taxon>
        <taxon>Clostridia</taxon>
        <taxon>Eubacteriales</taxon>
        <taxon>Clostridiaceae</taxon>
        <taxon>Clostridium</taxon>
    </lineage>
</organism>
<evidence type="ECO:0000256" key="1">
    <source>
        <dbReference type="ARBA" id="ARBA00003408"/>
    </source>
</evidence>
<keyword evidence="9 13" id="KW-1133">Transmembrane helix</keyword>
<evidence type="ECO:0000256" key="3">
    <source>
        <dbReference type="ARBA" id="ARBA00010199"/>
    </source>
</evidence>
<comment type="subcellular location">
    <subcellularLocation>
        <location evidence="2">Cell membrane</location>
        <topology evidence="2">Multi-pass membrane protein</topology>
    </subcellularLocation>
</comment>
<keyword evidence="11 13" id="KW-0472">Membrane</keyword>
<feature type="transmembrane region" description="Helical" evidence="13">
    <location>
        <begin position="364"/>
        <end position="382"/>
    </location>
</feature>
<keyword evidence="7" id="KW-1003">Cell membrane</keyword>
<dbReference type="NCBIfam" id="TIGR00797">
    <property type="entry name" value="matE"/>
    <property type="match status" value="1"/>
</dbReference>
<evidence type="ECO:0000256" key="11">
    <source>
        <dbReference type="ARBA" id="ARBA00023136"/>
    </source>
</evidence>
<evidence type="ECO:0000313" key="14">
    <source>
        <dbReference type="EMBL" id="MBP2022765.1"/>
    </source>
</evidence>
<dbReference type="InterPro" id="IPR002528">
    <property type="entry name" value="MATE_fam"/>
</dbReference>
<keyword evidence="15" id="KW-1185">Reference proteome</keyword>
<dbReference type="InterPro" id="IPR048279">
    <property type="entry name" value="MdtK-like"/>
</dbReference>
<comment type="caution">
    <text evidence="14">The sequence shown here is derived from an EMBL/GenBank/DDBJ whole genome shotgun (WGS) entry which is preliminary data.</text>
</comment>
<evidence type="ECO:0000256" key="9">
    <source>
        <dbReference type="ARBA" id="ARBA00022989"/>
    </source>
</evidence>
<keyword evidence="10" id="KW-0406">Ion transport</keyword>
<evidence type="ECO:0000256" key="8">
    <source>
        <dbReference type="ARBA" id="ARBA00022692"/>
    </source>
</evidence>
<sequence length="450" mass="49301">MIKRITNFKATSDLKKIFQLSWPVMVGMILQSLLGTVDMMFISILGTTPLAASSIANSATSVVFVFSTLVSAGVIALVSRSYGEEDMDSVRKFSGEAFLISLIIGGILSVLCYIYTVPIIRIMFNPGPEITGFAKEYLSVMFIGTVFVFLNSAARTIMQALGDTKTPLYIFGASNIINAIFTPLFMFPLNMGIAGAAWASVLSMVFSLVAITYLLIKRIYNKSFIGFLKSMKLELSNTLRILKIGSWACIQQIARPITGMLMVRLVYEVGGNSASAAFGAGGQLFNYTFIFLVGLSTAIAIMVGQSLGRKDIHGCDNIIKEGMKLAVFNMILFAIPYFIFPEGIMKIFSREYEVIKVGAEYLRIVYLGVIFVIFPTIYGGVFQGAGDTFPPMISSLIANVVLKLPIAYLLAKTFNMGTNGVWIAVALSVIIEAAIIVVYFKRNKWKEKVI</sequence>
<dbReference type="InterPro" id="IPR050222">
    <property type="entry name" value="MATE_MdtK"/>
</dbReference>
<proteinExistence type="inferred from homology"/>
<evidence type="ECO:0000256" key="13">
    <source>
        <dbReference type="SAM" id="Phobius"/>
    </source>
</evidence>
<keyword evidence="6" id="KW-0050">Antiport</keyword>
<evidence type="ECO:0000256" key="12">
    <source>
        <dbReference type="ARBA" id="ARBA00031636"/>
    </source>
</evidence>
<evidence type="ECO:0000256" key="10">
    <source>
        <dbReference type="ARBA" id="ARBA00023065"/>
    </source>
</evidence>
<name>A0ABS4K4P8_9CLOT</name>
<feature type="transmembrane region" description="Helical" evidence="13">
    <location>
        <begin position="325"/>
        <end position="344"/>
    </location>
</feature>
<evidence type="ECO:0000256" key="6">
    <source>
        <dbReference type="ARBA" id="ARBA00022449"/>
    </source>
</evidence>
<dbReference type="Pfam" id="PF01554">
    <property type="entry name" value="MatE"/>
    <property type="match status" value="2"/>
</dbReference>